<keyword evidence="1" id="KW-1133">Transmembrane helix</keyword>
<feature type="transmembrane region" description="Helical" evidence="1">
    <location>
        <begin position="43"/>
        <end position="66"/>
    </location>
</feature>
<dbReference type="Proteomes" id="UP001501676">
    <property type="component" value="Unassembled WGS sequence"/>
</dbReference>
<dbReference type="EMBL" id="BAAAYN010000012">
    <property type="protein sequence ID" value="GAA3385691.1"/>
    <property type="molecule type" value="Genomic_DNA"/>
</dbReference>
<organism evidence="2 3">
    <name type="scientific">Cryptosporangium minutisporangium</name>
    <dbReference type="NCBI Taxonomy" id="113569"/>
    <lineage>
        <taxon>Bacteria</taxon>
        <taxon>Bacillati</taxon>
        <taxon>Actinomycetota</taxon>
        <taxon>Actinomycetes</taxon>
        <taxon>Cryptosporangiales</taxon>
        <taxon>Cryptosporangiaceae</taxon>
        <taxon>Cryptosporangium</taxon>
    </lineage>
</organism>
<sequence>MSRHVLLGPWFTAVLVLAMVALAGRQGSSAASAYSAAGWHREAFQQTVLAAGCAVVAAGWFVRFCWEVRRDLRSEATDKQAGARSASVSAVLLIRVDVNLARIGP</sequence>
<gene>
    <name evidence="2" type="ORF">GCM10020369_20200</name>
</gene>
<evidence type="ECO:0000313" key="3">
    <source>
        <dbReference type="Proteomes" id="UP001501676"/>
    </source>
</evidence>
<keyword evidence="3" id="KW-1185">Reference proteome</keyword>
<keyword evidence="1" id="KW-0812">Transmembrane</keyword>
<name>A0ABP6SV71_9ACTN</name>
<accession>A0ABP6SV71</accession>
<proteinExistence type="predicted"/>
<evidence type="ECO:0000256" key="1">
    <source>
        <dbReference type="SAM" id="Phobius"/>
    </source>
</evidence>
<keyword evidence="1" id="KW-0472">Membrane</keyword>
<protein>
    <submittedName>
        <fullName evidence="2">Uncharacterized protein</fullName>
    </submittedName>
</protein>
<reference evidence="3" key="1">
    <citation type="journal article" date="2019" name="Int. J. Syst. Evol. Microbiol.">
        <title>The Global Catalogue of Microorganisms (GCM) 10K type strain sequencing project: providing services to taxonomists for standard genome sequencing and annotation.</title>
        <authorList>
            <consortium name="The Broad Institute Genomics Platform"/>
            <consortium name="The Broad Institute Genome Sequencing Center for Infectious Disease"/>
            <person name="Wu L."/>
            <person name="Ma J."/>
        </authorList>
    </citation>
    <scope>NUCLEOTIDE SEQUENCE [LARGE SCALE GENOMIC DNA]</scope>
    <source>
        <strain evidence="3">JCM 9458</strain>
    </source>
</reference>
<comment type="caution">
    <text evidence="2">The sequence shown here is derived from an EMBL/GenBank/DDBJ whole genome shotgun (WGS) entry which is preliminary data.</text>
</comment>
<evidence type="ECO:0000313" key="2">
    <source>
        <dbReference type="EMBL" id="GAA3385691.1"/>
    </source>
</evidence>